<protein>
    <submittedName>
        <fullName evidence="5">C3H1-type domain-containing protein</fullName>
    </submittedName>
</protein>
<proteinExistence type="predicted"/>
<keyword evidence="1" id="KW-0862">Zinc</keyword>
<evidence type="ECO:0000313" key="4">
    <source>
        <dbReference type="Proteomes" id="UP000887565"/>
    </source>
</evidence>
<evidence type="ECO:0000313" key="5">
    <source>
        <dbReference type="WBParaSite" id="nRc.2.0.1.t30324-RA"/>
    </source>
</evidence>
<feature type="zinc finger region" description="C3H1-type" evidence="1">
    <location>
        <begin position="237"/>
        <end position="263"/>
    </location>
</feature>
<evidence type="ECO:0000259" key="3">
    <source>
        <dbReference type="PROSITE" id="PS50103"/>
    </source>
</evidence>
<evidence type="ECO:0000256" key="2">
    <source>
        <dbReference type="SAM" id="MobiDB-lite"/>
    </source>
</evidence>
<dbReference type="GO" id="GO:0005634">
    <property type="term" value="C:nucleus"/>
    <property type="evidence" value="ECO:0007669"/>
    <property type="project" value="TreeGrafter"/>
</dbReference>
<dbReference type="GO" id="GO:0008270">
    <property type="term" value="F:zinc ion binding"/>
    <property type="evidence" value="ECO:0007669"/>
    <property type="project" value="UniProtKB-KW"/>
</dbReference>
<dbReference type="WBParaSite" id="nRc.2.0.1.t30324-RA">
    <property type="protein sequence ID" value="nRc.2.0.1.t30324-RA"/>
    <property type="gene ID" value="nRc.2.0.1.g30324"/>
</dbReference>
<keyword evidence="1" id="KW-0863">Zinc-finger</keyword>
<feature type="domain" description="C3H1-type" evidence="3">
    <location>
        <begin position="214"/>
        <end position="236"/>
    </location>
</feature>
<feature type="zinc finger region" description="C3H1-type" evidence="1">
    <location>
        <begin position="214"/>
        <end position="236"/>
    </location>
</feature>
<feature type="region of interest" description="Disordered" evidence="2">
    <location>
        <begin position="102"/>
        <end position="126"/>
    </location>
</feature>
<name>A0A915JWB8_ROMCU</name>
<dbReference type="Gene3D" id="4.10.1000.10">
    <property type="entry name" value="Zinc finger, CCCH-type"/>
    <property type="match status" value="1"/>
</dbReference>
<dbReference type="PROSITE" id="PS50103">
    <property type="entry name" value="ZF_C3H1"/>
    <property type="match status" value="4"/>
</dbReference>
<reference evidence="5" key="1">
    <citation type="submission" date="2022-11" db="UniProtKB">
        <authorList>
            <consortium name="WormBaseParasite"/>
        </authorList>
    </citation>
    <scope>IDENTIFICATION</scope>
</reference>
<feature type="zinc finger region" description="C3H1-type" evidence="1">
    <location>
        <begin position="264"/>
        <end position="291"/>
    </location>
</feature>
<feature type="domain" description="C3H1-type" evidence="3">
    <location>
        <begin position="182"/>
        <end position="210"/>
    </location>
</feature>
<dbReference type="PANTHER" id="PTHR46156:SF1">
    <property type="entry name" value="ZINC FINGER CCCH DOMAIN-CONTAINING PROTEIN 3"/>
    <property type="match status" value="1"/>
</dbReference>
<dbReference type="PANTHER" id="PTHR46156">
    <property type="entry name" value="CCCH ZINGC FINGER"/>
    <property type="match status" value="1"/>
</dbReference>
<keyword evidence="4" id="KW-1185">Reference proteome</keyword>
<feature type="zinc finger region" description="C3H1-type" evidence="1">
    <location>
        <begin position="182"/>
        <end position="210"/>
    </location>
</feature>
<feature type="domain" description="C3H1-type" evidence="3">
    <location>
        <begin position="237"/>
        <end position="263"/>
    </location>
</feature>
<feature type="domain" description="C3H1-type" evidence="3">
    <location>
        <begin position="264"/>
        <end position="291"/>
    </location>
</feature>
<evidence type="ECO:0000256" key="1">
    <source>
        <dbReference type="PROSITE-ProRule" id="PRU00723"/>
    </source>
</evidence>
<organism evidence="4 5">
    <name type="scientific">Romanomermis culicivorax</name>
    <name type="common">Nematode worm</name>
    <dbReference type="NCBI Taxonomy" id="13658"/>
    <lineage>
        <taxon>Eukaryota</taxon>
        <taxon>Metazoa</taxon>
        <taxon>Ecdysozoa</taxon>
        <taxon>Nematoda</taxon>
        <taxon>Enoplea</taxon>
        <taxon>Dorylaimia</taxon>
        <taxon>Mermithida</taxon>
        <taxon>Mermithoidea</taxon>
        <taxon>Mermithidae</taxon>
        <taxon>Romanomermis</taxon>
    </lineage>
</organism>
<dbReference type="Proteomes" id="UP000887565">
    <property type="component" value="Unplaced"/>
</dbReference>
<dbReference type="AlphaFoldDB" id="A0A915JWB8"/>
<dbReference type="SMART" id="SM00356">
    <property type="entry name" value="ZnF_C3H1"/>
    <property type="match status" value="4"/>
</dbReference>
<keyword evidence="1" id="KW-0479">Metal-binding</keyword>
<sequence>MNSKYKIDRRTKDSSHFVKSNERSPISSQFKLDKRIPQIVNNGPILRSRFCKINKILSLKERGDSSIVKSASTSCQSSQQQQAALKIVSKYKLKNNVYMVSPTKNSTVTGKTTKHQNTTINRQNSTTPNRFKIRGTFNSRYKLVKSSSTVKCAPFRNGNYKYCKLNSGRKSNDKFKKTNLGSSTRKLCPYYIRLGKCKLGQRCPLYHDISTVMICPKFLKNQCCDSPRCCLSHEYSKDKMPLCHFFLKGACGRSNCPYLHIKHKKDASVCLKFKAGYCPNGAKCGMLHLERCQDNKLVYRRKSITSKPKSSEMQKRIASRRLSRKIEKSNHSTDTICDDANSQACLLPSFIKLPDNPLKLTVSTNNNRETMHIIPSFLKF</sequence>
<feature type="region of interest" description="Disordered" evidence="2">
    <location>
        <begin position="1"/>
        <end position="22"/>
    </location>
</feature>
<accession>A0A915JWB8</accession>
<dbReference type="Pfam" id="PF00642">
    <property type="entry name" value="zf-CCCH"/>
    <property type="match status" value="1"/>
</dbReference>
<dbReference type="InterPro" id="IPR000571">
    <property type="entry name" value="Znf_CCCH"/>
</dbReference>